<evidence type="ECO:0000313" key="5">
    <source>
        <dbReference type="Proteomes" id="UP000011910"/>
    </source>
</evidence>
<keyword evidence="5" id="KW-1185">Reference proteome</keyword>
<proteinExistence type="predicted"/>
<accession>M7NSZ5</accession>
<dbReference type="PANTHER" id="PTHR46825:SF9">
    <property type="entry name" value="BETA-LACTAMASE-RELATED DOMAIN-CONTAINING PROTEIN"/>
    <property type="match status" value="1"/>
</dbReference>
<reference evidence="4 5" key="1">
    <citation type="journal article" date="2013" name="Genome Announc.">
        <title>Draft Genome Sequence of Cesiribacter andamanensis Strain AMV16T, Isolated from a Soil Sample from a Mud Volcano in the Andaman Islands, India.</title>
        <authorList>
            <person name="Shivaji S."/>
            <person name="Ara S."/>
            <person name="Begum Z."/>
            <person name="Srinivas T.N."/>
            <person name="Singh A."/>
            <person name="Kumar Pinnaka A."/>
        </authorList>
    </citation>
    <scope>NUCLEOTIDE SEQUENCE [LARGE SCALE GENOMIC DNA]</scope>
    <source>
        <strain evidence="4 5">AMV16</strain>
    </source>
</reference>
<dbReference type="Gene3D" id="3.40.710.10">
    <property type="entry name" value="DD-peptidase/beta-lactamase superfamily"/>
    <property type="match status" value="1"/>
</dbReference>
<dbReference type="PANTHER" id="PTHR46825">
    <property type="entry name" value="D-ALANYL-D-ALANINE-CARBOXYPEPTIDASE/ENDOPEPTIDASE AMPH"/>
    <property type="match status" value="1"/>
</dbReference>
<keyword evidence="4" id="KW-0645">Protease</keyword>
<dbReference type="InterPro" id="IPR012338">
    <property type="entry name" value="Beta-lactam/transpept-like"/>
</dbReference>
<dbReference type="EC" id="3.4.16.4" evidence="4"/>
<keyword evidence="1" id="KW-1133">Transmembrane helix</keyword>
<organism evidence="4 5">
    <name type="scientific">Cesiribacter andamanensis AMV16</name>
    <dbReference type="NCBI Taxonomy" id="1279009"/>
    <lineage>
        <taxon>Bacteria</taxon>
        <taxon>Pseudomonadati</taxon>
        <taxon>Bacteroidota</taxon>
        <taxon>Cytophagia</taxon>
        <taxon>Cytophagales</taxon>
        <taxon>Cesiribacteraceae</taxon>
        <taxon>Cesiribacter</taxon>
    </lineage>
</organism>
<dbReference type="InterPro" id="IPR050491">
    <property type="entry name" value="AmpC-like"/>
</dbReference>
<keyword evidence="1" id="KW-0472">Membrane</keyword>
<protein>
    <submittedName>
        <fullName evidence="4">D-alanyl-D-alanine carboxypeptidase</fullName>
        <ecNumber evidence="4">3.4.16.4</ecNumber>
    </submittedName>
</protein>
<feature type="transmembrane region" description="Helical" evidence="1">
    <location>
        <begin position="544"/>
        <end position="569"/>
    </location>
</feature>
<feature type="domain" description="Beta-lactamase-related" evidence="3">
    <location>
        <begin position="31"/>
        <end position="355"/>
    </location>
</feature>
<dbReference type="SUPFAM" id="SSF56601">
    <property type="entry name" value="beta-lactamase/transpeptidase-like"/>
    <property type="match status" value="1"/>
</dbReference>
<evidence type="ECO:0000256" key="1">
    <source>
        <dbReference type="SAM" id="Phobius"/>
    </source>
</evidence>
<feature type="transmembrane region" description="Helical" evidence="1">
    <location>
        <begin position="581"/>
        <end position="600"/>
    </location>
</feature>
<dbReference type="eggNOG" id="COG1680">
    <property type="taxonomic scope" value="Bacteria"/>
</dbReference>
<dbReference type="AlphaFoldDB" id="M7NSZ5"/>
<feature type="chain" id="PRO_5004082495" evidence="2">
    <location>
        <begin position="21"/>
        <end position="606"/>
    </location>
</feature>
<dbReference type="RefSeq" id="WP_009193470.1">
    <property type="nucleotide sequence ID" value="NZ_AODQ01000001.1"/>
</dbReference>
<evidence type="ECO:0000313" key="4">
    <source>
        <dbReference type="EMBL" id="EMR04785.1"/>
    </source>
</evidence>
<dbReference type="OrthoDB" id="9793489at2"/>
<dbReference type="Proteomes" id="UP000011910">
    <property type="component" value="Unassembled WGS sequence"/>
</dbReference>
<dbReference type="GO" id="GO:0009002">
    <property type="term" value="F:serine-type D-Ala-D-Ala carboxypeptidase activity"/>
    <property type="evidence" value="ECO:0007669"/>
    <property type="project" value="UniProtKB-EC"/>
</dbReference>
<feature type="transmembrane region" description="Helical" evidence="1">
    <location>
        <begin position="514"/>
        <end position="532"/>
    </location>
</feature>
<dbReference type="STRING" id="1279009.ADICEAN_00056"/>
<dbReference type="EMBL" id="AODQ01000001">
    <property type="protein sequence ID" value="EMR04785.1"/>
    <property type="molecule type" value="Genomic_DNA"/>
</dbReference>
<gene>
    <name evidence="4" type="ORF">ADICEAN_00056</name>
</gene>
<dbReference type="Pfam" id="PF00144">
    <property type="entry name" value="Beta-lactamase"/>
    <property type="match status" value="1"/>
</dbReference>
<feature type="transmembrane region" description="Helical" evidence="1">
    <location>
        <begin position="477"/>
        <end position="502"/>
    </location>
</feature>
<dbReference type="InterPro" id="IPR001466">
    <property type="entry name" value="Beta-lactam-related"/>
</dbReference>
<keyword evidence="4" id="KW-0121">Carboxypeptidase</keyword>
<evidence type="ECO:0000259" key="3">
    <source>
        <dbReference type="Pfam" id="PF00144"/>
    </source>
</evidence>
<evidence type="ECO:0000256" key="2">
    <source>
        <dbReference type="SAM" id="SignalP"/>
    </source>
</evidence>
<keyword evidence="4" id="KW-0378">Hydrolase</keyword>
<keyword evidence="2" id="KW-0732">Signal</keyword>
<name>M7NSZ5_9BACT</name>
<keyword evidence="1" id="KW-0812">Transmembrane</keyword>
<sequence>MNYRLIALLLTSTPLPGVVAQVPDPVQQPMHALLQEQELTGAVWTVREADSSIKTGSAGVKNAATGEALRPTDKVHIGSITKTVLATGILRLASEGKLSLEDPLSMYLPHIPIINPWEARHPLRIRHLLDHTSGLSDLRLWHFFSTTPSPTEPLKAFYENDPALLRVQAQPGTVFSYSNMGYTLLGMVVEAVVQQPYEAYLDEHLLKPLGMHQSTFRFVSQEGEGADPALAMGHLDGAVPHPAVAIYLRPAGQFTTTAHDMGLFMRFLLGNGQLEGVPFIEESLLKQMGSATATLAAQKGVAYGYSLGAYRRDRHGVVGVAHSGNVLGYRAFMCLFPDEGKAFFIAHNMDSETADYEQFNSLMIRQLKISQKAFVAKAQPVAGLEPWQGFYLPQLTKVEPFRLLDYALSHARLVLTDSGASLAPFQKQARELRYAGAHLFVAEGRTAPSHAFYTSEAGEYFITDGISTLQKVSGIKILLVTASLMLGTLGLMYILFSALYQAFRFGGRFRTQPIVWVSGALLMVLAALGALLAQPFMALGDKTIGSLLLALGSGLLLLLSSVSLFQYILHPRSTFYQKADVVALCCLLQCLLLLLVNGLLPLRLWA</sequence>
<feature type="signal peptide" evidence="2">
    <location>
        <begin position="1"/>
        <end position="20"/>
    </location>
</feature>
<comment type="caution">
    <text evidence="4">The sequence shown here is derived from an EMBL/GenBank/DDBJ whole genome shotgun (WGS) entry which is preliminary data.</text>
</comment>